<dbReference type="GO" id="GO:0010043">
    <property type="term" value="P:response to zinc ion"/>
    <property type="evidence" value="ECO:0007669"/>
    <property type="project" value="TreeGrafter"/>
</dbReference>
<feature type="transmembrane region" description="Helical" evidence="7">
    <location>
        <begin position="80"/>
        <end position="103"/>
    </location>
</feature>
<feature type="transmembrane region" description="Helical" evidence="7">
    <location>
        <begin position="187"/>
        <end position="205"/>
    </location>
</feature>
<keyword evidence="5 7" id="KW-0472">Membrane</keyword>
<dbReference type="AlphaFoldDB" id="A0A2Z4Y5P1"/>
<comment type="similarity">
    <text evidence="2 6">Belongs to the ABC-3 integral membrane protein family.</text>
</comment>
<evidence type="ECO:0000256" key="6">
    <source>
        <dbReference type="RuleBase" id="RU003943"/>
    </source>
</evidence>
<dbReference type="PANTHER" id="PTHR30477">
    <property type="entry name" value="ABC-TRANSPORTER METAL-BINDING PROTEIN"/>
    <property type="match status" value="1"/>
</dbReference>
<protein>
    <submittedName>
        <fullName evidence="8">Zinc ABC transporter, inner membrane permease protein ZnuB</fullName>
    </submittedName>
</protein>
<evidence type="ECO:0000313" key="8">
    <source>
        <dbReference type="EMBL" id="AXA36188.1"/>
    </source>
</evidence>
<organism evidence="8 9">
    <name type="scientific">Sumerlaea chitinivorans</name>
    <dbReference type="NCBI Taxonomy" id="2250252"/>
    <lineage>
        <taxon>Bacteria</taxon>
        <taxon>Candidatus Sumerlaeota</taxon>
        <taxon>Candidatus Sumerlaeia</taxon>
        <taxon>Candidatus Sumerlaeales</taxon>
        <taxon>Candidatus Sumerlaeaceae</taxon>
        <taxon>Candidatus Sumerlaea</taxon>
    </lineage>
</organism>
<dbReference type="KEGG" id="schv:BRCON_1411"/>
<dbReference type="SUPFAM" id="SSF81345">
    <property type="entry name" value="ABC transporter involved in vitamin B12 uptake, BtuC"/>
    <property type="match status" value="1"/>
</dbReference>
<dbReference type="GO" id="GO:0043190">
    <property type="term" value="C:ATP-binding cassette (ABC) transporter complex"/>
    <property type="evidence" value="ECO:0007669"/>
    <property type="project" value="InterPro"/>
</dbReference>
<dbReference type="Proteomes" id="UP000262583">
    <property type="component" value="Chromosome"/>
</dbReference>
<evidence type="ECO:0000256" key="4">
    <source>
        <dbReference type="ARBA" id="ARBA00022989"/>
    </source>
</evidence>
<dbReference type="GO" id="GO:0055085">
    <property type="term" value="P:transmembrane transport"/>
    <property type="evidence" value="ECO:0007669"/>
    <property type="project" value="InterPro"/>
</dbReference>
<dbReference type="Pfam" id="PF00950">
    <property type="entry name" value="ABC-3"/>
    <property type="match status" value="1"/>
</dbReference>
<dbReference type="EMBL" id="CP030759">
    <property type="protein sequence ID" value="AXA36188.1"/>
    <property type="molecule type" value="Genomic_DNA"/>
</dbReference>
<comment type="subcellular location">
    <subcellularLocation>
        <location evidence="6">Cell membrane</location>
        <topology evidence="6">Multi-pass membrane protein</topology>
    </subcellularLocation>
    <subcellularLocation>
        <location evidence="1">Membrane</location>
        <topology evidence="1">Multi-pass membrane protein</topology>
    </subcellularLocation>
</comment>
<gene>
    <name evidence="8" type="ORF">BRCON_1411</name>
</gene>
<keyword evidence="4 7" id="KW-1133">Transmembrane helix</keyword>
<feature type="transmembrane region" description="Helical" evidence="7">
    <location>
        <begin position="123"/>
        <end position="141"/>
    </location>
</feature>
<name>A0A2Z4Y5P1_SUMC1</name>
<reference evidence="8 9" key="1">
    <citation type="submission" date="2018-05" db="EMBL/GenBank/DDBJ databases">
        <title>A metagenomic window into the 2 km-deep terrestrial subsurface aquifer revealed taxonomically and functionally diverse microbial community comprising novel uncultured bacterial lineages.</title>
        <authorList>
            <person name="Kadnikov V.V."/>
            <person name="Mardanov A.V."/>
            <person name="Beletsky A.V."/>
            <person name="Banks D."/>
            <person name="Pimenov N.V."/>
            <person name="Frank Y.A."/>
            <person name="Karnachuk O.V."/>
            <person name="Ravin N.V."/>
        </authorList>
    </citation>
    <scope>NUCLEOTIDE SEQUENCE [LARGE SCALE GENOMIC DNA]</scope>
    <source>
        <strain evidence="8">BY</strain>
    </source>
</reference>
<evidence type="ECO:0000256" key="1">
    <source>
        <dbReference type="ARBA" id="ARBA00004141"/>
    </source>
</evidence>
<evidence type="ECO:0000256" key="2">
    <source>
        <dbReference type="ARBA" id="ARBA00008034"/>
    </source>
</evidence>
<feature type="transmembrane region" description="Helical" evidence="7">
    <location>
        <begin position="212"/>
        <end position="232"/>
    </location>
</feature>
<feature type="transmembrane region" description="Helical" evidence="7">
    <location>
        <begin position="162"/>
        <end position="181"/>
    </location>
</feature>
<evidence type="ECO:0000256" key="5">
    <source>
        <dbReference type="ARBA" id="ARBA00023136"/>
    </source>
</evidence>
<keyword evidence="3 6" id="KW-0812">Transmembrane</keyword>
<feature type="transmembrane region" description="Helical" evidence="7">
    <location>
        <begin position="31"/>
        <end position="50"/>
    </location>
</feature>
<feature type="transmembrane region" description="Helical" evidence="7">
    <location>
        <begin position="6"/>
        <end position="24"/>
    </location>
</feature>
<feature type="transmembrane region" description="Helical" evidence="7">
    <location>
        <begin position="56"/>
        <end position="73"/>
    </location>
</feature>
<dbReference type="InterPro" id="IPR001626">
    <property type="entry name" value="ABC_TroCD"/>
</dbReference>
<keyword evidence="6" id="KW-0813">Transport</keyword>
<dbReference type="InterPro" id="IPR037294">
    <property type="entry name" value="ABC_BtuC-like"/>
</dbReference>
<dbReference type="PANTHER" id="PTHR30477:SF0">
    <property type="entry name" value="METAL TRANSPORT SYSTEM MEMBRANE PROTEIN TM_0125-RELATED"/>
    <property type="match status" value="1"/>
</dbReference>
<sequence>MLTLWIVTAVASGTTAGLMGLYLVGANMPLLAMAIAHVAMAGAVVADLFGLPPLPIAMGAAVLAAVGLGSLATSTLRADLGVLTSILLSSSMGLAFLGIGLSHSDSSAMLGLLWGSLLFIQRTEAWLLVIVGILFLSFVAAMRRPLDAFLFVRGKGNLAAGIRSIFVGFMVFAAVLITLQLRFVGGLLLYALLTNPAAAALELADSMSRARLLSVAFGVAAAVGGFLLSWWFRLPTGATIVLVSSATYATAVVLSRWRRHRVTA</sequence>
<accession>A0A2Z4Y5P1</accession>
<evidence type="ECO:0000256" key="3">
    <source>
        <dbReference type="ARBA" id="ARBA00022692"/>
    </source>
</evidence>
<proteinExistence type="inferred from homology"/>
<evidence type="ECO:0000256" key="7">
    <source>
        <dbReference type="SAM" id="Phobius"/>
    </source>
</evidence>
<feature type="transmembrane region" description="Helical" evidence="7">
    <location>
        <begin position="238"/>
        <end position="257"/>
    </location>
</feature>
<evidence type="ECO:0000313" key="9">
    <source>
        <dbReference type="Proteomes" id="UP000262583"/>
    </source>
</evidence>